<dbReference type="EC" id="1.11.1.-" evidence="1"/>
<dbReference type="SUPFAM" id="SSF82784">
    <property type="entry name" value="OsmC-like"/>
    <property type="match status" value="1"/>
</dbReference>
<sequence length="171" mass="18178">MPDTDTALNAIASATADAVAAKPSNAQVVFGASAVAGEGVSSDIAIRSFSVSVDEPASLGGGDTAPNPVEYYLTALLSCQVVTYRFWAERLGIAFDDLTLRAEGDLDVRGFFGLDTDVRPGFTAVRVFVDITGPASDDDYRRLRDVVEQHCPIQDLTVNPTPVSTELHVTR</sequence>
<organism evidence="1 2">
    <name type="scientific">Gordonia hydrophobica</name>
    <dbReference type="NCBI Taxonomy" id="40516"/>
    <lineage>
        <taxon>Bacteria</taxon>
        <taxon>Bacillati</taxon>
        <taxon>Actinomycetota</taxon>
        <taxon>Actinomycetes</taxon>
        <taxon>Mycobacteriales</taxon>
        <taxon>Gordoniaceae</taxon>
        <taxon>Gordonia</taxon>
    </lineage>
</organism>
<dbReference type="Proteomes" id="UP001479933">
    <property type="component" value="Chromosome"/>
</dbReference>
<reference evidence="1 2" key="1">
    <citation type="journal article" date="2023" name="Virus Evol.">
        <title>Computational host range prediction-The good, the bad, and the ugly.</title>
        <authorList>
            <person name="Howell A.A."/>
            <person name="Versoza C.J."/>
            <person name="Pfeifer S.P."/>
        </authorList>
    </citation>
    <scope>NUCLEOTIDE SEQUENCE [LARGE SCALE GENOMIC DNA]</scope>
    <source>
        <strain evidence="1 2">1610/1b</strain>
    </source>
</reference>
<keyword evidence="1" id="KW-0575">Peroxidase</keyword>
<gene>
    <name evidence="1" type="ORF">RVF87_11510</name>
</gene>
<name>A0ABZ2UAI0_9ACTN</name>
<proteinExistence type="predicted"/>
<dbReference type="InterPro" id="IPR003718">
    <property type="entry name" value="OsmC/Ohr_fam"/>
</dbReference>
<evidence type="ECO:0000313" key="1">
    <source>
        <dbReference type="EMBL" id="WYY09594.1"/>
    </source>
</evidence>
<dbReference type="PANTHER" id="PTHR35368:SF1">
    <property type="entry name" value="HYDROPEROXIDE REDUCTASE"/>
    <property type="match status" value="1"/>
</dbReference>
<dbReference type="EMBL" id="CP136137">
    <property type="protein sequence ID" value="WYY09594.1"/>
    <property type="molecule type" value="Genomic_DNA"/>
</dbReference>
<dbReference type="InterPro" id="IPR036102">
    <property type="entry name" value="OsmC/Ohrsf"/>
</dbReference>
<dbReference type="Gene3D" id="3.30.300.20">
    <property type="match status" value="1"/>
</dbReference>
<dbReference type="InterPro" id="IPR015946">
    <property type="entry name" value="KH_dom-like_a/b"/>
</dbReference>
<accession>A0ABZ2UAI0</accession>
<dbReference type="GO" id="GO:0004601">
    <property type="term" value="F:peroxidase activity"/>
    <property type="evidence" value="ECO:0007669"/>
    <property type="project" value="UniProtKB-KW"/>
</dbReference>
<keyword evidence="2" id="KW-1185">Reference proteome</keyword>
<dbReference type="Pfam" id="PF02566">
    <property type="entry name" value="OsmC"/>
    <property type="match status" value="1"/>
</dbReference>
<keyword evidence="1" id="KW-0560">Oxidoreductase</keyword>
<protein>
    <submittedName>
        <fullName evidence="1">OsmC family protein</fullName>
        <ecNumber evidence="1">1.11.1.-</ecNumber>
    </submittedName>
</protein>
<dbReference type="PANTHER" id="PTHR35368">
    <property type="entry name" value="HYDROPEROXIDE REDUCTASE"/>
    <property type="match status" value="1"/>
</dbReference>
<dbReference type="InterPro" id="IPR052924">
    <property type="entry name" value="OsmC/Ohr_hydroprdx_reductase"/>
</dbReference>
<dbReference type="RefSeq" id="WP_169802428.1">
    <property type="nucleotide sequence ID" value="NZ_CP136137.1"/>
</dbReference>
<evidence type="ECO:0000313" key="2">
    <source>
        <dbReference type="Proteomes" id="UP001479933"/>
    </source>
</evidence>